<evidence type="ECO:0000256" key="1">
    <source>
        <dbReference type="ARBA" id="ARBA00022737"/>
    </source>
</evidence>
<proteinExistence type="predicted"/>
<comment type="caution">
    <text evidence="2">The sequence shown here is derived from an EMBL/GenBank/DDBJ whole genome shotgun (WGS) entry which is preliminary data.</text>
</comment>
<organism evidence="2 3">
    <name type="scientific">Pseudolycoriella hygida</name>
    <dbReference type="NCBI Taxonomy" id="35572"/>
    <lineage>
        <taxon>Eukaryota</taxon>
        <taxon>Metazoa</taxon>
        <taxon>Ecdysozoa</taxon>
        <taxon>Arthropoda</taxon>
        <taxon>Hexapoda</taxon>
        <taxon>Insecta</taxon>
        <taxon>Pterygota</taxon>
        <taxon>Neoptera</taxon>
        <taxon>Endopterygota</taxon>
        <taxon>Diptera</taxon>
        <taxon>Nematocera</taxon>
        <taxon>Sciaroidea</taxon>
        <taxon>Sciaridae</taxon>
        <taxon>Pseudolycoriella</taxon>
    </lineage>
</organism>
<dbReference type="InterPro" id="IPR028846">
    <property type="entry name" value="Recoverin"/>
</dbReference>
<gene>
    <name evidence="2" type="primary">KCNIP3</name>
    <name evidence="2" type="ORF">Bhyg_11936</name>
</gene>
<sequence length="159" mass="18151">MSVGYDKHSELEELETPIRYRPDSLSALCRTTRFSEAEIKRIYRGFKAECPTGVVREDTFKLIYSQFFPQGVKSYLHNVTHHLRESLAISLRLDGSTDSMQEHNIYTMAQVVNKDAAVSPVFLGFGTPKKDDGPHYLQCIKTVPNAIIQWEELFSFGES</sequence>
<name>A0A9Q0S0E2_9DIPT</name>
<dbReference type="Gene3D" id="1.10.238.10">
    <property type="entry name" value="EF-hand"/>
    <property type="match status" value="1"/>
</dbReference>
<dbReference type="OrthoDB" id="191686at2759"/>
<dbReference type="Proteomes" id="UP001151699">
    <property type="component" value="Chromosome X"/>
</dbReference>
<dbReference type="PANTHER" id="PTHR23055:SF167">
    <property type="entry name" value="EF-HAND DOMAIN-CONTAINING PROTEIN"/>
    <property type="match status" value="1"/>
</dbReference>
<dbReference type="AlphaFoldDB" id="A0A9Q0S0E2"/>
<dbReference type="PANTHER" id="PTHR23055">
    <property type="entry name" value="CALCIUM BINDING PROTEINS"/>
    <property type="match status" value="1"/>
</dbReference>
<dbReference type="SUPFAM" id="SSF47473">
    <property type="entry name" value="EF-hand"/>
    <property type="match status" value="1"/>
</dbReference>
<reference evidence="2" key="1">
    <citation type="submission" date="2022-07" db="EMBL/GenBank/DDBJ databases">
        <authorList>
            <person name="Trinca V."/>
            <person name="Uliana J.V.C."/>
            <person name="Torres T.T."/>
            <person name="Ward R.J."/>
            <person name="Monesi N."/>
        </authorList>
    </citation>
    <scope>NUCLEOTIDE SEQUENCE</scope>
    <source>
        <strain evidence="2">HSMRA1968</strain>
        <tissue evidence="2">Whole embryos</tissue>
    </source>
</reference>
<evidence type="ECO:0000313" key="2">
    <source>
        <dbReference type="EMBL" id="KAJ6639196.1"/>
    </source>
</evidence>
<evidence type="ECO:0000313" key="3">
    <source>
        <dbReference type="Proteomes" id="UP001151699"/>
    </source>
</evidence>
<dbReference type="EMBL" id="WJQU01000003">
    <property type="protein sequence ID" value="KAJ6639196.1"/>
    <property type="molecule type" value="Genomic_DNA"/>
</dbReference>
<dbReference type="GO" id="GO:0005509">
    <property type="term" value="F:calcium ion binding"/>
    <property type="evidence" value="ECO:0007669"/>
    <property type="project" value="InterPro"/>
</dbReference>
<accession>A0A9Q0S0E2</accession>
<keyword evidence="1" id="KW-0677">Repeat</keyword>
<dbReference type="InterPro" id="IPR011992">
    <property type="entry name" value="EF-hand-dom_pair"/>
</dbReference>
<keyword evidence="3" id="KW-1185">Reference proteome</keyword>
<protein>
    <submittedName>
        <fullName evidence="2">Calsenilin</fullName>
    </submittedName>
</protein>